<name>A0ABX0NI90_9BURK</name>
<dbReference type="RefSeq" id="WP_267877638.1">
    <property type="nucleotide sequence ID" value="NZ_WHJG01000049.1"/>
</dbReference>
<keyword evidence="3" id="KW-1185">Reference proteome</keyword>
<dbReference type="Pfam" id="PF18299">
    <property type="entry name" value="R2K_2"/>
    <property type="match status" value="1"/>
</dbReference>
<dbReference type="EMBL" id="WHJG01000049">
    <property type="protein sequence ID" value="NHZ83339.1"/>
    <property type="molecule type" value="Genomic_DNA"/>
</dbReference>
<evidence type="ECO:0000259" key="1">
    <source>
        <dbReference type="Pfam" id="PF18299"/>
    </source>
</evidence>
<protein>
    <submittedName>
        <fullName evidence="2">DUF4343 domain-containing protein</fullName>
    </submittedName>
</protein>
<dbReference type="Proteomes" id="UP000621455">
    <property type="component" value="Unassembled WGS sequence"/>
</dbReference>
<organism evidence="2 3">
    <name type="scientific">Massilia frigida</name>
    <dbReference type="NCBI Taxonomy" id="2609281"/>
    <lineage>
        <taxon>Bacteria</taxon>
        <taxon>Pseudomonadati</taxon>
        <taxon>Pseudomonadota</taxon>
        <taxon>Betaproteobacteria</taxon>
        <taxon>Burkholderiales</taxon>
        <taxon>Oxalobacteraceae</taxon>
        <taxon>Telluria group</taxon>
        <taxon>Massilia</taxon>
    </lineage>
</organism>
<dbReference type="InterPro" id="IPR041261">
    <property type="entry name" value="R2K_2"/>
</dbReference>
<reference evidence="2 3" key="1">
    <citation type="submission" date="2019-10" db="EMBL/GenBank/DDBJ databases">
        <title>Taxonomy of Antarctic Massilia spp.: description of Massilia rubra sp. nov., Massilia aquatica sp. nov., Massilia mucilaginosa sp. nov., Massilia frigida sp. nov. isolated from streams, lakes and regoliths.</title>
        <authorList>
            <person name="Holochova P."/>
            <person name="Sedlacek I."/>
            <person name="Kralova S."/>
            <person name="Maslanova I."/>
            <person name="Busse H.-J."/>
            <person name="Stankova E."/>
            <person name="Vrbovska V."/>
            <person name="Kovarovic V."/>
            <person name="Bartak M."/>
            <person name="Svec P."/>
            <person name="Pantucek R."/>
        </authorList>
    </citation>
    <scope>NUCLEOTIDE SEQUENCE [LARGE SCALE GENOMIC DNA]</scope>
    <source>
        <strain evidence="2 3">CCM 8695</strain>
    </source>
</reference>
<sequence>MPRRLLATYSIYSRRGELQRDADFHSTAEEDAQLEAFMARLLADPAIDLPAATVVDAGIIEGLGWACVEQNAAWGAGIYGCDAERVLAVLERASVKR</sequence>
<evidence type="ECO:0000313" key="3">
    <source>
        <dbReference type="Proteomes" id="UP000621455"/>
    </source>
</evidence>
<accession>A0ABX0NI90</accession>
<gene>
    <name evidence="2" type="ORF">F2P44_29290</name>
</gene>
<feature type="domain" description="ATP-grasp" evidence="1">
    <location>
        <begin position="8"/>
        <end position="89"/>
    </location>
</feature>
<proteinExistence type="predicted"/>
<evidence type="ECO:0000313" key="2">
    <source>
        <dbReference type="EMBL" id="NHZ83339.1"/>
    </source>
</evidence>
<comment type="caution">
    <text evidence="2">The sequence shown here is derived from an EMBL/GenBank/DDBJ whole genome shotgun (WGS) entry which is preliminary data.</text>
</comment>